<feature type="domain" description="MD-2-related lipid-recognition" evidence="5">
    <location>
        <begin position="14"/>
        <end position="147"/>
    </location>
</feature>
<evidence type="ECO:0000313" key="7">
    <source>
        <dbReference type="Proteomes" id="UP001251528"/>
    </source>
</evidence>
<gene>
    <name evidence="6" type="ORF">QQS21_002768</name>
</gene>
<keyword evidence="7" id="KW-1185">Reference proteome</keyword>
<dbReference type="SUPFAM" id="SSF81296">
    <property type="entry name" value="E set domains"/>
    <property type="match status" value="1"/>
</dbReference>
<dbReference type="InterPro" id="IPR003172">
    <property type="entry name" value="ML_dom"/>
</dbReference>
<dbReference type="AlphaFoldDB" id="A0AAJ0FW68"/>
<comment type="similarity">
    <text evidence="2">Belongs to the NPC2 family.</text>
</comment>
<evidence type="ECO:0000259" key="5">
    <source>
        <dbReference type="SMART" id="SM00737"/>
    </source>
</evidence>
<evidence type="ECO:0000256" key="3">
    <source>
        <dbReference type="ARBA" id="ARBA00016056"/>
    </source>
</evidence>
<comment type="subcellular location">
    <subcellularLocation>
        <location evidence="1">Secreted</location>
    </subcellularLocation>
</comment>
<keyword evidence="4" id="KW-0964">Secreted</keyword>
<organism evidence="6 7">
    <name type="scientific">Conoideocrella luteorostrata</name>
    <dbReference type="NCBI Taxonomy" id="1105319"/>
    <lineage>
        <taxon>Eukaryota</taxon>
        <taxon>Fungi</taxon>
        <taxon>Dikarya</taxon>
        <taxon>Ascomycota</taxon>
        <taxon>Pezizomycotina</taxon>
        <taxon>Sordariomycetes</taxon>
        <taxon>Hypocreomycetidae</taxon>
        <taxon>Hypocreales</taxon>
        <taxon>Clavicipitaceae</taxon>
        <taxon>Conoideocrella</taxon>
    </lineage>
</organism>
<protein>
    <recommendedName>
        <fullName evidence="3">Phosphatidylglycerol/phosphatidylinositol transfer protein</fullName>
    </recommendedName>
</protein>
<comment type="caution">
    <text evidence="6">The sequence shown here is derived from an EMBL/GenBank/DDBJ whole genome shotgun (WGS) entry which is preliminary data.</text>
</comment>
<dbReference type="FunFam" id="2.60.40.770:FF:000001">
    <property type="entry name" value="NPC intracellular cholesterol transporter 2"/>
    <property type="match status" value="1"/>
</dbReference>
<evidence type="ECO:0000256" key="1">
    <source>
        <dbReference type="ARBA" id="ARBA00004613"/>
    </source>
</evidence>
<dbReference type="GO" id="GO:0005576">
    <property type="term" value="C:extracellular region"/>
    <property type="evidence" value="ECO:0007669"/>
    <property type="project" value="UniProtKB-SubCell"/>
</dbReference>
<dbReference type="Proteomes" id="UP001251528">
    <property type="component" value="Unassembled WGS sequence"/>
</dbReference>
<dbReference type="InterPro" id="IPR014756">
    <property type="entry name" value="Ig_E-set"/>
</dbReference>
<proteinExistence type="inferred from homology"/>
<accession>A0AAJ0FW68</accession>
<evidence type="ECO:0000256" key="2">
    <source>
        <dbReference type="ARBA" id="ARBA00006370"/>
    </source>
</evidence>
<sequence>MLAHLGGLTHAAILQDCGKCFSRLPPLRSTAKFIQIRIANCPASSPVCIFTSGQTATIEATFVSVAAFESASVRLSGIVDILKVPFPLSPPDACGKWGLRCPSSSGSQQTLKIEIPIEASYPKTKIGVELQLVTDKDEMLICTAFPVEIK</sequence>
<dbReference type="Pfam" id="PF02221">
    <property type="entry name" value="E1_DerP2_DerF2"/>
    <property type="match status" value="1"/>
</dbReference>
<dbReference type="SMART" id="SM00737">
    <property type="entry name" value="ML"/>
    <property type="match status" value="1"/>
</dbReference>
<name>A0AAJ0FW68_9HYPO</name>
<dbReference type="EMBL" id="JASWJB010000034">
    <property type="protein sequence ID" value="KAK2608657.1"/>
    <property type="molecule type" value="Genomic_DNA"/>
</dbReference>
<reference evidence="6" key="1">
    <citation type="submission" date="2023-06" db="EMBL/GenBank/DDBJ databases">
        <title>Conoideocrella luteorostrata (Hypocreales: Clavicipitaceae), a potential biocontrol fungus for elongate hemlock scale in United States Christmas tree production areas.</title>
        <authorList>
            <person name="Barrett H."/>
            <person name="Lovett B."/>
            <person name="Macias A.M."/>
            <person name="Stajich J.E."/>
            <person name="Kasson M.T."/>
        </authorList>
    </citation>
    <scope>NUCLEOTIDE SEQUENCE</scope>
    <source>
        <strain evidence="6">ARSEF 14590</strain>
    </source>
</reference>
<evidence type="ECO:0000256" key="4">
    <source>
        <dbReference type="ARBA" id="ARBA00022525"/>
    </source>
</evidence>
<evidence type="ECO:0000313" key="6">
    <source>
        <dbReference type="EMBL" id="KAK2608657.1"/>
    </source>
</evidence>
<dbReference type="Gene3D" id="2.60.40.770">
    <property type="match status" value="1"/>
</dbReference>